<reference evidence="2" key="1">
    <citation type="journal article" date="2020" name="Stud. Mycol.">
        <title>101 Dothideomycetes genomes: a test case for predicting lifestyles and emergence of pathogens.</title>
        <authorList>
            <person name="Haridas S."/>
            <person name="Albert R."/>
            <person name="Binder M."/>
            <person name="Bloem J."/>
            <person name="Labutti K."/>
            <person name="Salamov A."/>
            <person name="Andreopoulos B."/>
            <person name="Baker S."/>
            <person name="Barry K."/>
            <person name="Bills G."/>
            <person name="Bluhm B."/>
            <person name="Cannon C."/>
            <person name="Castanera R."/>
            <person name="Culley D."/>
            <person name="Daum C."/>
            <person name="Ezra D."/>
            <person name="Gonzalez J."/>
            <person name="Henrissat B."/>
            <person name="Kuo A."/>
            <person name="Liang C."/>
            <person name="Lipzen A."/>
            <person name="Lutzoni F."/>
            <person name="Magnuson J."/>
            <person name="Mondo S."/>
            <person name="Nolan M."/>
            <person name="Ohm R."/>
            <person name="Pangilinan J."/>
            <person name="Park H.-J."/>
            <person name="Ramirez L."/>
            <person name="Alfaro M."/>
            <person name="Sun H."/>
            <person name="Tritt A."/>
            <person name="Yoshinaga Y."/>
            <person name="Zwiers L.-H."/>
            <person name="Turgeon B."/>
            <person name="Goodwin S."/>
            <person name="Spatafora J."/>
            <person name="Crous P."/>
            <person name="Grigoriev I."/>
        </authorList>
    </citation>
    <scope>NUCLEOTIDE SEQUENCE</scope>
    <source>
        <strain evidence="2">CBS 122367</strain>
    </source>
</reference>
<dbReference type="EMBL" id="MU005571">
    <property type="protein sequence ID" value="KAF2690133.1"/>
    <property type="molecule type" value="Genomic_DNA"/>
</dbReference>
<feature type="region of interest" description="Disordered" evidence="1">
    <location>
        <begin position="17"/>
        <end position="82"/>
    </location>
</feature>
<feature type="compositionally biased region" description="Low complexity" evidence="1">
    <location>
        <begin position="27"/>
        <end position="40"/>
    </location>
</feature>
<dbReference type="AlphaFoldDB" id="A0A6G1JJ05"/>
<sequence length="82" mass="9330">MRRVRGVRARAQRFRMPPSTTANLARPFSTPLPTTTTMPPQRRQKTDSRALENNRITTIDPKSGQGGWGRARRVASRKKQLT</sequence>
<keyword evidence="3" id="KW-1185">Reference proteome</keyword>
<protein>
    <submittedName>
        <fullName evidence="2">Uncharacterized protein</fullName>
    </submittedName>
</protein>
<gene>
    <name evidence="2" type="ORF">K458DRAFT_412955</name>
</gene>
<evidence type="ECO:0000313" key="2">
    <source>
        <dbReference type="EMBL" id="KAF2690133.1"/>
    </source>
</evidence>
<feature type="compositionally biased region" description="Basic residues" evidence="1">
    <location>
        <begin position="70"/>
        <end position="82"/>
    </location>
</feature>
<dbReference type="Proteomes" id="UP000799291">
    <property type="component" value="Unassembled WGS sequence"/>
</dbReference>
<evidence type="ECO:0000256" key="1">
    <source>
        <dbReference type="SAM" id="MobiDB-lite"/>
    </source>
</evidence>
<evidence type="ECO:0000313" key="3">
    <source>
        <dbReference type="Proteomes" id="UP000799291"/>
    </source>
</evidence>
<accession>A0A6G1JJ05</accession>
<proteinExistence type="predicted"/>
<name>A0A6G1JJ05_9PLEO</name>
<organism evidence="2 3">
    <name type="scientific">Lentithecium fluviatile CBS 122367</name>
    <dbReference type="NCBI Taxonomy" id="1168545"/>
    <lineage>
        <taxon>Eukaryota</taxon>
        <taxon>Fungi</taxon>
        <taxon>Dikarya</taxon>
        <taxon>Ascomycota</taxon>
        <taxon>Pezizomycotina</taxon>
        <taxon>Dothideomycetes</taxon>
        <taxon>Pleosporomycetidae</taxon>
        <taxon>Pleosporales</taxon>
        <taxon>Massarineae</taxon>
        <taxon>Lentitheciaceae</taxon>
        <taxon>Lentithecium</taxon>
    </lineage>
</organism>